<dbReference type="Gene3D" id="3.40.50.10610">
    <property type="entry name" value="ABC-type transport auxiliary lipoprotein component"/>
    <property type="match status" value="1"/>
</dbReference>
<dbReference type="PROSITE" id="PS51257">
    <property type="entry name" value="PROKAR_LIPOPROTEIN"/>
    <property type="match status" value="1"/>
</dbReference>
<dbReference type="AlphaFoldDB" id="A0A382VL57"/>
<reference evidence="1" key="1">
    <citation type="submission" date="2018-05" db="EMBL/GenBank/DDBJ databases">
        <authorList>
            <person name="Lanie J.A."/>
            <person name="Ng W.-L."/>
            <person name="Kazmierczak K.M."/>
            <person name="Andrzejewski T.M."/>
            <person name="Davidsen T.M."/>
            <person name="Wayne K.J."/>
            <person name="Tettelin H."/>
            <person name="Glass J.I."/>
            <person name="Rusch D."/>
            <person name="Podicherti R."/>
            <person name="Tsui H.-C.T."/>
            <person name="Winkler M.E."/>
        </authorList>
    </citation>
    <scope>NUCLEOTIDE SEQUENCE</scope>
</reference>
<accession>A0A382VL57</accession>
<name>A0A382VL57_9ZZZZ</name>
<protein>
    <recommendedName>
        <fullName evidence="2">FlgO domain-containing protein</fullName>
    </recommendedName>
</protein>
<dbReference type="InterPro" id="IPR008517">
    <property type="entry name" value="GNA1162-like"/>
</dbReference>
<evidence type="ECO:0000313" key="1">
    <source>
        <dbReference type="EMBL" id="SVD47110.1"/>
    </source>
</evidence>
<dbReference type="EMBL" id="UINC01152758">
    <property type="protein sequence ID" value="SVD47110.1"/>
    <property type="molecule type" value="Genomic_DNA"/>
</dbReference>
<dbReference type="Pfam" id="PF05643">
    <property type="entry name" value="GNA1162-like"/>
    <property type="match status" value="1"/>
</dbReference>
<organism evidence="1">
    <name type="scientific">marine metagenome</name>
    <dbReference type="NCBI Taxonomy" id="408172"/>
    <lineage>
        <taxon>unclassified sequences</taxon>
        <taxon>metagenomes</taxon>
        <taxon>ecological metagenomes</taxon>
    </lineage>
</organism>
<evidence type="ECO:0008006" key="2">
    <source>
        <dbReference type="Google" id="ProtNLM"/>
    </source>
</evidence>
<gene>
    <name evidence="1" type="ORF">METZ01_LOCUS399964</name>
</gene>
<sequence length="200" mass="22257">MRPCSPKSFKWTVGLMLIGLIGVGCGKANVQVYHDVESNLDYPRTVAILPFSYDPEITESKRPHIILRELLFNYFSYLGYTDLPLNTVDLKVASAIKLGDDLEGIPNSELREILGVDAVIRGHVIGATNFTAGIYAETSIKAKLEMIDLRTDEVLWETEHNELNNSSIVTPSVVDMIKGQTANSEIKEAYHKVAESFILK</sequence>
<proteinExistence type="predicted"/>
<feature type="non-terminal residue" evidence="1">
    <location>
        <position position="200"/>
    </location>
</feature>